<evidence type="ECO:0000313" key="9">
    <source>
        <dbReference type="Proteomes" id="UP000887572"/>
    </source>
</evidence>
<evidence type="ECO:0000256" key="7">
    <source>
        <dbReference type="SAM" id="MobiDB-lite"/>
    </source>
</evidence>
<accession>A0A914HYM9</accession>
<reference evidence="10" key="1">
    <citation type="submission" date="2022-11" db="UniProtKB">
        <authorList>
            <consortium name="WormBaseParasite"/>
        </authorList>
    </citation>
    <scope>IDENTIFICATION</scope>
</reference>
<feature type="region of interest" description="Disordered" evidence="7">
    <location>
        <begin position="1161"/>
        <end position="1399"/>
    </location>
</feature>
<feature type="compositionally biased region" description="Basic residues" evidence="7">
    <location>
        <begin position="1382"/>
        <end position="1394"/>
    </location>
</feature>
<organism evidence="9 10">
    <name type="scientific">Globodera rostochiensis</name>
    <name type="common">Golden nematode worm</name>
    <name type="synonym">Heterodera rostochiensis</name>
    <dbReference type="NCBI Taxonomy" id="31243"/>
    <lineage>
        <taxon>Eukaryota</taxon>
        <taxon>Metazoa</taxon>
        <taxon>Ecdysozoa</taxon>
        <taxon>Nematoda</taxon>
        <taxon>Chromadorea</taxon>
        <taxon>Rhabditida</taxon>
        <taxon>Tylenchina</taxon>
        <taxon>Tylenchomorpha</taxon>
        <taxon>Tylenchoidea</taxon>
        <taxon>Heteroderidae</taxon>
        <taxon>Heteroderinae</taxon>
        <taxon>Globodera</taxon>
    </lineage>
</organism>
<keyword evidence="9" id="KW-1185">Reference proteome</keyword>
<evidence type="ECO:0000256" key="5">
    <source>
        <dbReference type="ARBA" id="ARBA00023273"/>
    </source>
</evidence>
<evidence type="ECO:0000256" key="1">
    <source>
        <dbReference type="ARBA" id="ARBA00004138"/>
    </source>
</evidence>
<comment type="similarity">
    <text evidence="2">Belongs to the RPGRIP1 family.</text>
</comment>
<evidence type="ECO:0000256" key="2">
    <source>
        <dbReference type="ARBA" id="ARBA00006042"/>
    </source>
</evidence>
<feature type="compositionally biased region" description="Basic and acidic residues" evidence="7">
    <location>
        <begin position="336"/>
        <end position="348"/>
    </location>
</feature>
<dbReference type="CDD" id="cd00030">
    <property type="entry name" value="C2"/>
    <property type="match status" value="1"/>
</dbReference>
<feature type="compositionally biased region" description="Polar residues" evidence="7">
    <location>
        <begin position="1050"/>
        <end position="1059"/>
    </location>
</feature>
<dbReference type="WBParaSite" id="Gr19_v10_g5691.t2">
    <property type="protein sequence ID" value="Gr19_v10_g5691.t2"/>
    <property type="gene ID" value="Gr19_v10_g5691"/>
</dbReference>
<feature type="coiled-coil region" evidence="6">
    <location>
        <begin position="552"/>
        <end position="597"/>
    </location>
</feature>
<dbReference type="GO" id="GO:0035869">
    <property type="term" value="C:ciliary transition zone"/>
    <property type="evidence" value="ECO:0007669"/>
    <property type="project" value="TreeGrafter"/>
</dbReference>
<feature type="region of interest" description="Disordered" evidence="7">
    <location>
        <begin position="312"/>
        <end position="348"/>
    </location>
</feature>
<protein>
    <submittedName>
        <fullName evidence="10">C2 domain-containing protein</fullName>
    </submittedName>
</protein>
<feature type="region of interest" description="Disordered" evidence="7">
    <location>
        <begin position="995"/>
        <end position="1027"/>
    </location>
</feature>
<feature type="region of interest" description="Disordered" evidence="7">
    <location>
        <begin position="422"/>
        <end position="468"/>
    </location>
</feature>
<proteinExistence type="inferred from homology"/>
<feature type="domain" description="C2" evidence="8">
    <location>
        <begin position="790"/>
        <end position="938"/>
    </location>
</feature>
<feature type="compositionally biased region" description="Basic and acidic residues" evidence="7">
    <location>
        <begin position="1368"/>
        <end position="1381"/>
    </location>
</feature>
<comment type="subcellular location">
    <subcellularLocation>
        <location evidence="1">Cell projection</location>
        <location evidence="1">Cilium</location>
    </subcellularLocation>
</comment>
<evidence type="ECO:0000259" key="8">
    <source>
        <dbReference type="PROSITE" id="PS50004"/>
    </source>
</evidence>
<name>A0A914HYM9_GLORO</name>
<dbReference type="SUPFAM" id="SSF49562">
    <property type="entry name" value="C2 domain (Calcium/lipid-binding domain, CaLB)"/>
    <property type="match status" value="2"/>
</dbReference>
<feature type="compositionally biased region" description="Acidic residues" evidence="7">
    <location>
        <begin position="1224"/>
        <end position="1236"/>
    </location>
</feature>
<dbReference type="InterPro" id="IPR021656">
    <property type="entry name" value="C2-C2_1"/>
</dbReference>
<feature type="compositionally biased region" description="Low complexity" evidence="7">
    <location>
        <begin position="1340"/>
        <end position="1367"/>
    </location>
</feature>
<dbReference type="InterPro" id="IPR031139">
    <property type="entry name" value="RPGRIP1_fam"/>
</dbReference>
<dbReference type="Gene3D" id="2.60.40.150">
    <property type="entry name" value="C2 domain"/>
    <property type="match status" value="2"/>
</dbReference>
<keyword evidence="4" id="KW-0969">Cilium</keyword>
<dbReference type="InterPro" id="IPR000008">
    <property type="entry name" value="C2_dom"/>
</dbReference>
<feature type="compositionally biased region" description="Polar residues" evidence="7">
    <location>
        <begin position="144"/>
        <end position="160"/>
    </location>
</feature>
<feature type="compositionally biased region" description="Basic and acidic residues" evidence="7">
    <location>
        <begin position="422"/>
        <end position="446"/>
    </location>
</feature>
<dbReference type="PANTHER" id="PTHR14240">
    <property type="entry name" value="RETINITIS PIGMENTOSA GTPASE REGULATOR-INTERACTING PROTEIN"/>
    <property type="match status" value="1"/>
</dbReference>
<evidence type="ECO:0000313" key="10">
    <source>
        <dbReference type="WBParaSite" id="Gr19_v10_g5691.t2"/>
    </source>
</evidence>
<sequence>MSGGRPHNNKHPPDHRLFQITKSDKISARNGLPPAFSVPGFMSAARTPIERWSREELEDRFHSVAENLSAFKQKNNRLERDVKILNGRIGGRNQQRATLPNGLPPPQKDELDDLHRTNQLMAQKLKVLKHQLLNYTKINSTTLASRYRPTTTGQQQQPKNRQGRRPQSAVVRSSANQLATSANRTIADAVAAVDQPKPERTVEANLIGQQNCDKKRRPISQPAAIDEMRGFVENDAVVDFEDISHEIEITTDRSSRNIRLQQQNGGIGNELKEKLREMQRQNRKVTDENEELRFSLEKNEQRLSTLRREYDRTAQELSQSQRELRSQSDLLSSSQEDSHRRAEGSARGAEIADRELAIVREECRALRSAHERLVKKSLEQENSGKAALEELMRLRGKLQQSETENELDTAERETEIQRLRRENTILRETREKEMDDILGKSGKEETNQQTLQPTNEQKRVTQNDSTVNEPKENVKIIQNQRNGGEMLLNKLFSDVLGIVDSHLDSHNKTIDGGAHFPIGDGNSGERWQKLYEDVYFELDKVRKLLLSEHKINVQLKEEKRQIETELDFAKTKCEKQLAELRGELGERGKQIAVLENELEWVAKSGQIRHTVLSASTQKKASPDDYSEKSASAIEPTELTLQISKIVLTEEAIRQAQNPCPMLFLAIEFFDFETQTTKVMNGPEAIFDFTTMFEAPISDLFIHYIQTEGMEVELYSVAEGLNHELWSKAQIPLKKLLSTQTPTQFHGQLKFCVMNCDEKQQPLLLATAFYSMQVPFSLLRALNAQRRRMVASAMIPIGKRDGRLDEACNELLVHIHRCTGIDKLKGVVTTTTTVNKKAQKLAPPSTYVAYEFFNFPVHMTRTVRESANPVFDDWQTWKLPADSEAVHKYLKEKELSFYLIDEGSESLSPDKLSAKAQALGSIHLPLFPLARNHKIRGTFPLMDRADDESIASEASIDVSICWKFAYVFDGFEDLKIEEKTQLKKFVPLTDKNVPKEEVAREEAQKKQKDGVPEMPEQALPGRQQMSKEQKALERIDIKQLDLIETKGRQFSAGSIQSAGSSEDDQSREEMTEEELRRRLLLMPEPSKTFVGEMENKFETIIESGRQALEHKIMNVQENSQVEARTKEAGQSQILEPINVVVSPKSSSSSATVIIDAEKTLERTTSDEISEDLLKEGSSSAEAEAENDEQEDEDARSIRSDATYTAEGPLGPIEMDEPQVKRIEQPDEELMVIQDEDLEGRMGQIDGQQNDEDDGAEQKSSAQTTIPPVPARRSLLGPLQPIITPQGRQLKKHPAPLPPPMPELLTSRKAVEFAEPLHFSIPPSDVSSTSFAEDVTLGSGRSSNSSAEADGSSSSASNATPRNGAAEQRQAADDEQKEKEKLKMQSKKQHRTKKPTKAPIEIAPAPTTPAIRIRPYPEPGQADEGVEESSAVLVPPNSAIVEVQIGKLRLLDNSPLHHAQFDEGRVFVEWNFLDFERDHCVTEDDVEIPRRPTDSVNFAHQSAYELNPNRIALLSQWTELNIRLTFTLVMMDPGEGNGDLDDLCMGELDLLEVLDSSTHSLLMRNVDNLSVAVLEVGVAYSANLLEYMREAMHGIMDEKDDDEGEDGEMFEQIIAR</sequence>
<keyword evidence="5" id="KW-0966">Cell projection</keyword>
<evidence type="ECO:0000256" key="4">
    <source>
        <dbReference type="ARBA" id="ARBA00023069"/>
    </source>
</evidence>
<feature type="compositionally biased region" description="Basic and acidic residues" evidence="7">
    <location>
        <begin position="995"/>
        <end position="1010"/>
    </location>
</feature>
<dbReference type="PROSITE" id="PS50004">
    <property type="entry name" value="C2"/>
    <property type="match status" value="1"/>
</dbReference>
<dbReference type="GO" id="GO:0005856">
    <property type="term" value="C:cytoskeleton"/>
    <property type="evidence" value="ECO:0007669"/>
    <property type="project" value="UniProtKB-ARBA"/>
</dbReference>
<dbReference type="PANTHER" id="PTHR14240:SF1">
    <property type="entry name" value="PROTEIN FANTOM-RELATED"/>
    <property type="match status" value="1"/>
</dbReference>
<feature type="coiled-coil region" evidence="6">
    <location>
        <begin position="54"/>
        <end position="88"/>
    </location>
</feature>
<dbReference type="GO" id="GO:1905515">
    <property type="term" value="P:non-motile cilium assembly"/>
    <property type="evidence" value="ECO:0007669"/>
    <property type="project" value="TreeGrafter"/>
</dbReference>
<feature type="compositionally biased region" description="Acidic residues" evidence="7">
    <location>
        <begin position="1181"/>
        <end position="1192"/>
    </location>
</feature>
<feature type="region of interest" description="Disordered" evidence="7">
    <location>
        <begin position="1050"/>
        <end position="1073"/>
    </location>
</feature>
<dbReference type="Proteomes" id="UP000887572">
    <property type="component" value="Unplaced"/>
</dbReference>
<feature type="region of interest" description="Disordered" evidence="7">
    <location>
        <begin position="144"/>
        <end position="169"/>
    </location>
</feature>
<evidence type="ECO:0000256" key="6">
    <source>
        <dbReference type="SAM" id="Coils"/>
    </source>
</evidence>
<dbReference type="InterPro" id="IPR035892">
    <property type="entry name" value="C2_domain_sf"/>
</dbReference>
<keyword evidence="3 6" id="KW-0175">Coiled coil</keyword>
<feature type="compositionally biased region" description="Low complexity" evidence="7">
    <location>
        <begin position="315"/>
        <end position="335"/>
    </location>
</feature>
<dbReference type="Pfam" id="PF11618">
    <property type="entry name" value="C2-C2_1"/>
    <property type="match status" value="1"/>
</dbReference>
<evidence type="ECO:0000256" key="3">
    <source>
        <dbReference type="ARBA" id="ARBA00023054"/>
    </source>
</evidence>